<feature type="region of interest" description="Disordered" evidence="1">
    <location>
        <begin position="432"/>
        <end position="480"/>
    </location>
</feature>
<gene>
    <name evidence="2" type="ORF">BKA67DRAFT_567044</name>
</gene>
<evidence type="ECO:0000313" key="2">
    <source>
        <dbReference type="EMBL" id="KAH6652626.1"/>
    </source>
</evidence>
<dbReference type="PANTHER" id="PTHR37015">
    <property type="entry name" value="REVERSE TRANSCRIPTASE DOMAIN-CONTAINING PROTEIN"/>
    <property type="match status" value="1"/>
</dbReference>
<evidence type="ECO:0000313" key="3">
    <source>
        <dbReference type="Proteomes" id="UP000758603"/>
    </source>
</evidence>
<name>A0A9P8UI96_9PEZI</name>
<feature type="compositionally biased region" description="Acidic residues" evidence="1">
    <location>
        <begin position="461"/>
        <end position="471"/>
    </location>
</feature>
<evidence type="ECO:0008006" key="4">
    <source>
        <dbReference type="Google" id="ProtNLM"/>
    </source>
</evidence>
<dbReference type="PANTHER" id="PTHR37015:SF2">
    <property type="entry name" value="REVERSE TRANSCRIPTASE DOMAIN-CONTAINING PROTEIN"/>
    <property type="match status" value="1"/>
</dbReference>
<keyword evidence="3" id="KW-1185">Reference proteome</keyword>
<comment type="caution">
    <text evidence="2">The sequence shown here is derived from an EMBL/GenBank/DDBJ whole genome shotgun (WGS) entry which is preliminary data.</text>
</comment>
<dbReference type="EMBL" id="JAGPXC010000005">
    <property type="protein sequence ID" value="KAH6652626.1"/>
    <property type="molecule type" value="Genomic_DNA"/>
</dbReference>
<reference evidence="2" key="1">
    <citation type="journal article" date="2021" name="Nat. Commun.">
        <title>Genetic determinants of endophytism in the Arabidopsis root mycobiome.</title>
        <authorList>
            <person name="Mesny F."/>
            <person name="Miyauchi S."/>
            <person name="Thiergart T."/>
            <person name="Pickel B."/>
            <person name="Atanasova L."/>
            <person name="Karlsson M."/>
            <person name="Huettel B."/>
            <person name="Barry K.W."/>
            <person name="Haridas S."/>
            <person name="Chen C."/>
            <person name="Bauer D."/>
            <person name="Andreopoulos W."/>
            <person name="Pangilinan J."/>
            <person name="LaButti K."/>
            <person name="Riley R."/>
            <person name="Lipzen A."/>
            <person name="Clum A."/>
            <person name="Drula E."/>
            <person name="Henrissat B."/>
            <person name="Kohler A."/>
            <person name="Grigoriev I.V."/>
            <person name="Martin F.M."/>
            <person name="Hacquard S."/>
        </authorList>
    </citation>
    <scope>NUCLEOTIDE SEQUENCE</scope>
    <source>
        <strain evidence="2">MPI-SDFR-AT-0073</strain>
    </source>
</reference>
<organism evidence="2 3">
    <name type="scientific">Truncatella angustata</name>
    <dbReference type="NCBI Taxonomy" id="152316"/>
    <lineage>
        <taxon>Eukaryota</taxon>
        <taxon>Fungi</taxon>
        <taxon>Dikarya</taxon>
        <taxon>Ascomycota</taxon>
        <taxon>Pezizomycotina</taxon>
        <taxon>Sordariomycetes</taxon>
        <taxon>Xylariomycetidae</taxon>
        <taxon>Amphisphaeriales</taxon>
        <taxon>Sporocadaceae</taxon>
        <taxon>Truncatella</taxon>
    </lineage>
</organism>
<dbReference type="OrthoDB" id="74545at2759"/>
<sequence>MAPTRGNIFSETLQEITNTKLEELSKGRADFESKKAAVLSRLQTEQADRAKRVYILAEGVKHCSGVKTDKVPGKVLRGQTNNPALEIELKNLDSLLAQALYDPSVSVKSFKAWETSLLHHLNSQSLKYQYASLYAELVTEWLSSKKSKQGSASAESTGVLVVEKETASDEKRTAARLNWERTVFEPAPVDERKLRIFLASLFHDRDDTGRKKSVLDNMRKSVTEFENQLAPRAQFTVTTLDWVIRGLLTSDLLSDEKREVLKSFQHSSVILSEIADVLNMRLAALDNWSWGDSVAVEQQRKIGGVYNIHMHEDLLQAIFLQYIGTKWSVFFKRALKRFRAYGGPWKNIRADVPTMDKKRLGYYLGSYPREPSVQHIRRSIHRKDYFLSHLLDSDFQRIEIKDGEEEAEFEESDDDMGYALLDEDAPLERLISRKSAPTVGQGKGLGKGGAMRHRKIFSERDPDDTETDDEGYPSTPSKKPIDAKQKLLHLLSTEIAINTKLHGEITAVRTSFDNWESLLPHATVRTILEFFGVSTQWLNFFSKFLEAPLTFVDQYETAAPRTRRRGAPSSHVLSAVFGEVTLFCLDFSINQLANGALSYRLYDDIWFWNPDHKVSVKTWDAIQQFAAVTGTSLNLPKTGTVRISGDPDVVLEIDKSLPEGSISWGFLRLSPENGRFEINQPMVEKHIGELRKQLQAKHGSVFEFIQTWNTYAATFFTSNFGKAANCFGRQHVDLMLATHSRIQREIFKPGSPLSVNDSTENASVVDYLKNLIGKRFNVDDIPDAYFFFPVELGGLDLQSPFISILQIRDSILKDPSTLVEKFEENERDCYYRAKLAFEKGEVTERARSDLEDPDWEPVDKEDRERFISFEEFSRWREEYSLGSDYELSEVYETLLEKPNQETLELDNERVASSILALERQRNLRGIMSNWEQMEPYWKWVVMQYGPEVIDRFGGLNIVDAGLFPMGMVSLFRDKRVNWQG</sequence>
<dbReference type="GeneID" id="70131847"/>
<dbReference type="Proteomes" id="UP000758603">
    <property type="component" value="Unassembled WGS sequence"/>
</dbReference>
<dbReference type="AlphaFoldDB" id="A0A9P8UI96"/>
<protein>
    <recommendedName>
        <fullName evidence="4">Reverse transcriptase</fullName>
    </recommendedName>
</protein>
<proteinExistence type="predicted"/>
<dbReference type="RefSeq" id="XP_045956903.1">
    <property type="nucleotide sequence ID" value="XM_046102955.1"/>
</dbReference>
<accession>A0A9P8UI96</accession>
<evidence type="ECO:0000256" key="1">
    <source>
        <dbReference type="SAM" id="MobiDB-lite"/>
    </source>
</evidence>